<sequence length="70" mass="8191">MMLAIVGLVALPAYRSMDHSWEKRVMRSPRNGILDIFGFEDVGAQWNSFEQLCINYANEHLQAYFNQHIF</sequence>
<gene>
    <name evidence="5" type="ORF">ANCDUO_17834</name>
</gene>
<protein>
    <recommendedName>
        <fullName evidence="4">Myosin motor domain-containing protein</fullName>
    </recommendedName>
</protein>
<dbReference type="GO" id="GO:0005096">
    <property type="term" value="F:GTPase activator activity"/>
    <property type="evidence" value="ECO:0007669"/>
    <property type="project" value="InterPro"/>
</dbReference>
<reference evidence="5 6" key="1">
    <citation type="submission" date="2013-12" db="EMBL/GenBank/DDBJ databases">
        <title>Draft genome of the parsitic nematode Ancylostoma duodenale.</title>
        <authorList>
            <person name="Mitreva M."/>
        </authorList>
    </citation>
    <scope>NUCLEOTIDE SEQUENCE [LARGE SCALE GENOMIC DNA]</scope>
    <source>
        <strain evidence="5 6">Zhejiang</strain>
    </source>
</reference>
<name>A0A0C2FTZ5_9BILA</name>
<keyword evidence="2" id="KW-0963">Cytoplasm</keyword>
<dbReference type="Proteomes" id="UP000054047">
    <property type="component" value="Unassembled WGS sequence"/>
</dbReference>
<dbReference type="GO" id="GO:0035556">
    <property type="term" value="P:intracellular signal transduction"/>
    <property type="evidence" value="ECO:0007669"/>
    <property type="project" value="InterPro"/>
</dbReference>
<keyword evidence="3" id="KW-0505">Motor protein</keyword>
<dbReference type="PANTHER" id="PTHR46184:SF5">
    <property type="entry name" value="UNCONVENTIONAL MYOSIN-IXA-LIKE"/>
    <property type="match status" value="1"/>
</dbReference>
<dbReference type="InterPro" id="IPR027417">
    <property type="entry name" value="P-loop_NTPase"/>
</dbReference>
<dbReference type="Gene3D" id="1.20.58.530">
    <property type="match status" value="1"/>
</dbReference>
<dbReference type="PANTHER" id="PTHR46184">
    <property type="entry name" value="UNCONVENTIONAL MYOSIN-IXB-LIKE PROTEIN"/>
    <property type="match status" value="1"/>
</dbReference>
<dbReference type="GO" id="GO:0005524">
    <property type="term" value="F:ATP binding"/>
    <property type="evidence" value="ECO:0007669"/>
    <property type="project" value="InterPro"/>
</dbReference>
<dbReference type="GO" id="GO:0051015">
    <property type="term" value="F:actin filament binding"/>
    <property type="evidence" value="ECO:0007669"/>
    <property type="project" value="TreeGrafter"/>
</dbReference>
<dbReference type="AlphaFoldDB" id="A0A0C2FTZ5"/>
<dbReference type="InterPro" id="IPR001609">
    <property type="entry name" value="Myosin_head_motor_dom-like"/>
</dbReference>
<evidence type="ECO:0000256" key="1">
    <source>
        <dbReference type="ARBA" id="ARBA00004496"/>
    </source>
</evidence>
<dbReference type="SUPFAM" id="SSF52540">
    <property type="entry name" value="P-loop containing nucleoside triphosphate hydrolases"/>
    <property type="match status" value="1"/>
</dbReference>
<dbReference type="OrthoDB" id="8182952at2759"/>
<comment type="caution">
    <text evidence="3">Lacks conserved residue(s) required for the propagation of feature annotation.</text>
</comment>
<dbReference type="InterPro" id="IPR046987">
    <property type="entry name" value="Myo9"/>
</dbReference>
<comment type="similarity">
    <text evidence="3">Belongs to the TRAFAC class myosin-kinesin ATPase superfamily. Myosin family.</text>
</comment>
<proteinExistence type="inferred from homology"/>
<feature type="domain" description="Myosin motor" evidence="4">
    <location>
        <begin position="1"/>
        <end position="70"/>
    </location>
</feature>
<dbReference type="Pfam" id="PF00063">
    <property type="entry name" value="Myosin_head"/>
    <property type="match status" value="1"/>
</dbReference>
<dbReference type="GO" id="GO:0016459">
    <property type="term" value="C:myosin complex"/>
    <property type="evidence" value="ECO:0007669"/>
    <property type="project" value="UniProtKB-KW"/>
</dbReference>
<evidence type="ECO:0000256" key="3">
    <source>
        <dbReference type="PROSITE-ProRule" id="PRU00782"/>
    </source>
</evidence>
<dbReference type="PROSITE" id="PS51456">
    <property type="entry name" value="MYOSIN_MOTOR"/>
    <property type="match status" value="1"/>
</dbReference>
<keyword evidence="3" id="KW-0009">Actin-binding</keyword>
<dbReference type="GO" id="GO:0005737">
    <property type="term" value="C:cytoplasm"/>
    <property type="evidence" value="ECO:0007669"/>
    <property type="project" value="UniProtKB-SubCell"/>
</dbReference>
<organism evidence="5 6">
    <name type="scientific">Ancylostoma duodenale</name>
    <dbReference type="NCBI Taxonomy" id="51022"/>
    <lineage>
        <taxon>Eukaryota</taxon>
        <taxon>Metazoa</taxon>
        <taxon>Ecdysozoa</taxon>
        <taxon>Nematoda</taxon>
        <taxon>Chromadorea</taxon>
        <taxon>Rhabditida</taxon>
        <taxon>Rhabditina</taxon>
        <taxon>Rhabditomorpha</taxon>
        <taxon>Strongyloidea</taxon>
        <taxon>Ancylostomatidae</taxon>
        <taxon>Ancylostomatinae</taxon>
        <taxon>Ancylostoma</taxon>
    </lineage>
</organism>
<evidence type="ECO:0000313" key="5">
    <source>
        <dbReference type="EMBL" id="KIH52070.1"/>
    </source>
</evidence>
<dbReference type="GO" id="GO:0005884">
    <property type="term" value="C:actin filament"/>
    <property type="evidence" value="ECO:0007669"/>
    <property type="project" value="TreeGrafter"/>
</dbReference>
<keyword evidence="3" id="KW-0518">Myosin</keyword>
<dbReference type="EMBL" id="KN744653">
    <property type="protein sequence ID" value="KIH52070.1"/>
    <property type="molecule type" value="Genomic_DNA"/>
</dbReference>
<dbReference type="GO" id="GO:0000146">
    <property type="term" value="F:microfilament motor activity"/>
    <property type="evidence" value="ECO:0007669"/>
    <property type="project" value="InterPro"/>
</dbReference>
<evidence type="ECO:0000256" key="2">
    <source>
        <dbReference type="ARBA" id="ARBA00022490"/>
    </source>
</evidence>
<feature type="non-terminal residue" evidence="5">
    <location>
        <position position="70"/>
    </location>
</feature>
<evidence type="ECO:0000259" key="4">
    <source>
        <dbReference type="PROSITE" id="PS51456"/>
    </source>
</evidence>
<evidence type="ECO:0000313" key="6">
    <source>
        <dbReference type="Proteomes" id="UP000054047"/>
    </source>
</evidence>
<comment type="subcellular location">
    <subcellularLocation>
        <location evidence="1">Cytoplasm</location>
    </subcellularLocation>
</comment>
<keyword evidence="6" id="KW-1185">Reference proteome</keyword>
<accession>A0A0C2FTZ5</accession>